<dbReference type="EMBL" id="JBDJAW010000002">
    <property type="protein sequence ID" value="MEN3534322.1"/>
    <property type="molecule type" value="Genomic_DNA"/>
</dbReference>
<keyword evidence="9" id="KW-1185">Reference proteome</keyword>
<dbReference type="InterPro" id="IPR013324">
    <property type="entry name" value="RNA_pol_sigma_r3/r4-like"/>
</dbReference>
<dbReference type="Gene3D" id="3.40.50.1820">
    <property type="entry name" value="alpha/beta hydrolase"/>
    <property type="match status" value="1"/>
</dbReference>
<gene>
    <name evidence="8" type="ORF">AAH991_04335</name>
</gene>
<name>A0ABV0AG51_9ACTN</name>
<keyword evidence="8" id="KW-0378">Hydrolase</keyword>
<dbReference type="SUPFAM" id="SSF88659">
    <property type="entry name" value="Sigma3 and sigma4 domains of RNA polymerase sigma factors"/>
    <property type="match status" value="1"/>
</dbReference>
<keyword evidence="4" id="KW-0804">Transcription</keyword>
<dbReference type="InterPro" id="IPR036388">
    <property type="entry name" value="WH-like_DNA-bd_sf"/>
</dbReference>
<evidence type="ECO:0000313" key="8">
    <source>
        <dbReference type="EMBL" id="MEN3534322.1"/>
    </source>
</evidence>
<comment type="similarity">
    <text evidence="1">Belongs to the sigma-70 factor family. ECF subfamily.</text>
</comment>
<reference evidence="8 9" key="1">
    <citation type="submission" date="2024-05" db="EMBL/GenBank/DDBJ databases">
        <title>Microbispora sp.ZYX-F-249.</title>
        <authorList>
            <person name="Xie H."/>
        </authorList>
    </citation>
    <scope>NUCLEOTIDE SEQUENCE [LARGE SCALE GENOMIC DNA]</scope>
    <source>
        <strain evidence="8 9">ZYX-F-249</strain>
    </source>
</reference>
<feature type="domain" description="AB hydrolase-1" evidence="5">
    <location>
        <begin position="217"/>
        <end position="328"/>
    </location>
</feature>
<organism evidence="8 9">
    <name type="scientific">Microbispora maris</name>
    <dbReference type="NCBI Taxonomy" id="3144104"/>
    <lineage>
        <taxon>Bacteria</taxon>
        <taxon>Bacillati</taxon>
        <taxon>Actinomycetota</taxon>
        <taxon>Actinomycetes</taxon>
        <taxon>Streptosporangiales</taxon>
        <taxon>Streptosporangiaceae</taxon>
        <taxon>Microbispora</taxon>
    </lineage>
</organism>
<accession>A0ABV0AG51</accession>
<dbReference type="InterPro" id="IPR007627">
    <property type="entry name" value="RNA_pol_sigma70_r2"/>
</dbReference>
<dbReference type="Proteomes" id="UP001447516">
    <property type="component" value="Unassembled WGS sequence"/>
</dbReference>
<keyword evidence="3" id="KW-0731">Sigma factor</keyword>
<dbReference type="Pfam" id="PF08281">
    <property type="entry name" value="Sigma70_r4_2"/>
    <property type="match status" value="1"/>
</dbReference>
<feature type="domain" description="RNA polymerase sigma factor 70 region 4 type 2" evidence="7">
    <location>
        <begin position="116"/>
        <end position="166"/>
    </location>
</feature>
<proteinExistence type="inferred from homology"/>
<dbReference type="Gene3D" id="1.10.1740.10">
    <property type="match status" value="1"/>
</dbReference>
<protein>
    <submittedName>
        <fullName evidence="8">Alpha/beta fold hydrolase</fullName>
    </submittedName>
</protein>
<evidence type="ECO:0000256" key="3">
    <source>
        <dbReference type="ARBA" id="ARBA00023082"/>
    </source>
</evidence>
<comment type="caution">
    <text evidence="8">The sequence shown here is derived from an EMBL/GenBank/DDBJ whole genome shotgun (WGS) entry which is preliminary data.</text>
</comment>
<evidence type="ECO:0000256" key="4">
    <source>
        <dbReference type="ARBA" id="ARBA00023163"/>
    </source>
</evidence>
<dbReference type="PANTHER" id="PTHR47756">
    <property type="entry name" value="BLL6612 PROTEIN-RELATED"/>
    <property type="match status" value="1"/>
</dbReference>
<dbReference type="SUPFAM" id="SSF53474">
    <property type="entry name" value="alpha/beta-Hydrolases"/>
    <property type="match status" value="1"/>
</dbReference>
<evidence type="ECO:0000256" key="1">
    <source>
        <dbReference type="ARBA" id="ARBA00010641"/>
    </source>
</evidence>
<evidence type="ECO:0000259" key="7">
    <source>
        <dbReference type="Pfam" id="PF08281"/>
    </source>
</evidence>
<dbReference type="RefSeq" id="WP_346224412.1">
    <property type="nucleotide sequence ID" value="NZ_JBDJAW010000002.1"/>
</dbReference>
<dbReference type="InterPro" id="IPR029058">
    <property type="entry name" value="AB_hydrolase_fold"/>
</dbReference>
<dbReference type="GO" id="GO:0016787">
    <property type="term" value="F:hydrolase activity"/>
    <property type="evidence" value="ECO:0007669"/>
    <property type="project" value="UniProtKB-KW"/>
</dbReference>
<evidence type="ECO:0000256" key="2">
    <source>
        <dbReference type="ARBA" id="ARBA00023015"/>
    </source>
</evidence>
<dbReference type="Pfam" id="PF04542">
    <property type="entry name" value="Sigma70_r2"/>
    <property type="match status" value="1"/>
</dbReference>
<evidence type="ECO:0000259" key="5">
    <source>
        <dbReference type="Pfam" id="PF00561"/>
    </source>
</evidence>
<keyword evidence="2" id="KW-0805">Transcription regulation</keyword>
<dbReference type="InterPro" id="IPR013325">
    <property type="entry name" value="RNA_pol_sigma_r2"/>
</dbReference>
<sequence>MTAAHPPVDDLLRPLAPQVAGVLTRRFGDFDAAEDAVQEAMLDALAQWPAEGVPDNPKGWLVQVAYRRMIEQVRGEQARRRREELVVARSPADHWISPAADRALGTDGDDTLVMLFLSCHPALTPASAIALTLRAVGGLTTAEIGRAFMVPEATMAQRISRAKQRIRASRVPFRMPDPGERAERLAAVLHVLYLIFNEGYAASGATVYYEVRGAGPVLLISQSGEGDADRTADLVRHLAADHTVVTYDRRGLSRSVIDDPGRGATMADHVDDVHRLLAAVTDRPAHMLGCSFGAAIGLHLAVAHPGRLGTLIAHEPVAPSLLPAAERLRHVRELEELQDLYRARGLADAFVRIAETLGIDPVAQDTEPGLTPRPLDDRRRAGFDFFIRNDFTAIARDTLDVAALGDTAVRVVPAFGRTTPRHVFDYRCAQELAALLGVEARQFPGGHNGNTTHPRAYATRIRELLAT</sequence>
<dbReference type="PANTHER" id="PTHR47756:SF2">
    <property type="entry name" value="BLL6612 PROTEIN"/>
    <property type="match status" value="1"/>
</dbReference>
<dbReference type="Pfam" id="PF00561">
    <property type="entry name" value="Abhydrolase_1"/>
    <property type="match status" value="1"/>
</dbReference>
<dbReference type="Gene3D" id="1.10.10.10">
    <property type="entry name" value="Winged helix-like DNA-binding domain superfamily/Winged helix DNA-binding domain"/>
    <property type="match status" value="1"/>
</dbReference>
<dbReference type="InterPro" id="IPR013249">
    <property type="entry name" value="RNA_pol_sigma70_r4_t2"/>
</dbReference>
<feature type="domain" description="RNA polymerase sigma-70 region 2" evidence="6">
    <location>
        <begin position="12"/>
        <end position="77"/>
    </location>
</feature>
<dbReference type="InterPro" id="IPR000073">
    <property type="entry name" value="AB_hydrolase_1"/>
</dbReference>
<evidence type="ECO:0000313" key="9">
    <source>
        <dbReference type="Proteomes" id="UP001447516"/>
    </source>
</evidence>
<evidence type="ECO:0000259" key="6">
    <source>
        <dbReference type="Pfam" id="PF04542"/>
    </source>
</evidence>
<dbReference type="SUPFAM" id="SSF88946">
    <property type="entry name" value="Sigma2 domain of RNA polymerase sigma factors"/>
    <property type="match status" value="1"/>
</dbReference>